<dbReference type="STRING" id="436010.A0A166Q2I8"/>
<dbReference type="AlphaFoldDB" id="A0A166Q2I8"/>
<gene>
    <name evidence="1" type="ORF">FIBSPDRAFT_949268</name>
</gene>
<dbReference type="InterPro" id="IPR021109">
    <property type="entry name" value="Peptidase_aspartic_dom_sf"/>
</dbReference>
<evidence type="ECO:0000313" key="2">
    <source>
        <dbReference type="Proteomes" id="UP000076532"/>
    </source>
</evidence>
<evidence type="ECO:0000313" key="1">
    <source>
        <dbReference type="EMBL" id="KZP26691.1"/>
    </source>
</evidence>
<name>A0A166Q2I8_9AGAM</name>
<dbReference type="OrthoDB" id="2684738at2759"/>
<dbReference type="EMBL" id="KV417513">
    <property type="protein sequence ID" value="KZP26691.1"/>
    <property type="molecule type" value="Genomic_DNA"/>
</dbReference>
<organism evidence="1 2">
    <name type="scientific">Athelia psychrophila</name>
    <dbReference type="NCBI Taxonomy" id="1759441"/>
    <lineage>
        <taxon>Eukaryota</taxon>
        <taxon>Fungi</taxon>
        <taxon>Dikarya</taxon>
        <taxon>Basidiomycota</taxon>
        <taxon>Agaricomycotina</taxon>
        <taxon>Agaricomycetes</taxon>
        <taxon>Agaricomycetidae</taxon>
        <taxon>Atheliales</taxon>
        <taxon>Atheliaceae</taxon>
        <taxon>Athelia</taxon>
    </lineage>
</organism>
<accession>A0A166Q2I8</accession>
<dbReference type="Gene3D" id="2.40.70.10">
    <property type="entry name" value="Acid Proteases"/>
    <property type="match status" value="1"/>
</dbReference>
<dbReference type="Proteomes" id="UP000076532">
    <property type="component" value="Unassembled WGS sequence"/>
</dbReference>
<dbReference type="CDD" id="cd00303">
    <property type="entry name" value="retropepsin_like"/>
    <property type="match status" value="1"/>
</dbReference>
<keyword evidence="2" id="KW-1185">Reference proteome</keyword>
<reference evidence="1 2" key="1">
    <citation type="journal article" date="2016" name="Mol. Biol. Evol.">
        <title>Comparative Genomics of Early-Diverging Mushroom-Forming Fungi Provides Insights into the Origins of Lignocellulose Decay Capabilities.</title>
        <authorList>
            <person name="Nagy L.G."/>
            <person name="Riley R."/>
            <person name="Tritt A."/>
            <person name="Adam C."/>
            <person name="Daum C."/>
            <person name="Floudas D."/>
            <person name="Sun H."/>
            <person name="Yadav J.S."/>
            <person name="Pangilinan J."/>
            <person name="Larsson K.H."/>
            <person name="Matsuura K."/>
            <person name="Barry K."/>
            <person name="Labutti K."/>
            <person name="Kuo R."/>
            <person name="Ohm R.A."/>
            <person name="Bhattacharya S.S."/>
            <person name="Shirouzu T."/>
            <person name="Yoshinaga Y."/>
            <person name="Martin F.M."/>
            <person name="Grigoriev I.V."/>
            <person name="Hibbett D.S."/>
        </authorList>
    </citation>
    <scope>NUCLEOTIDE SEQUENCE [LARGE SCALE GENOMIC DNA]</scope>
    <source>
        <strain evidence="1 2">CBS 109695</strain>
    </source>
</reference>
<sequence>MTELDAVAGADWDDFVKEVLELYPGAGIGHQYTKATLTDLVARQTTTSTSTREEFGQYYRSFLTISKFLQKKKKLSDDERDELFYRGFPPALGALVQMCLSIKHMDHDREDPYPIAYVKAAAEYVLGGSNTSMPAAAVPTPAVKQEETLAQTITALHSIVMAFTQAQYSRRRSIHAGAVFTQAQSQPAGWQQVYAPAAPPPQSNYPPCIPWVLVAGAAQPATSGYAGDCGPLVCHFCGKEGEFIWSCPLVQEYITSGRVIRDREDCLQLPNNGVMPYLRGGTLKDRVDVYYTANHGQVPVPLTNTCEVAPHIASSNLMSIVATLDAPVPAAVSEGELLSMLQGLQDITADDGTPPMLAVFEAAVAKIRKARFDGVELPAKPRGTHPTSPAHPAPAAALIKVTPITMPSDHAPQYQYRAPIEEDSRTTQTVIDRALDAQITLSTRDLLAVAPAIHKSFKDYTTTRKIGAGAKVLCLAYIETVPDDDEAPSTSVFLNPVSKLPAPIATLVVSVHTVLSEDFHIGLQSADQHESHSVGEIQNLRVELGGDTSYHQFIIMEHASYDILLGRPFFLHLLGVEMNTGGEDEGHRLSITDPVFGTHITIPTSKRSHDPVARTGF</sequence>
<protein>
    <recommendedName>
        <fullName evidence="3">CCHC-type domain-containing protein</fullName>
    </recommendedName>
</protein>
<evidence type="ECO:0008006" key="3">
    <source>
        <dbReference type="Google" id="ProtNLM"/>
    </source>
</evidence>
<proteinExistence type="predicted"/>